<gene>
    <name evidence="4" type="primary">LOC107220312</name>
</gene>
<dbReference type="Pfam" id="PF09808">
    <property type="entry name" value="SNAPC1"/>
    <property type="match status" value="1"/>
</dbReference>
<dbReference type="PANTHER" id="PTHR11567:SF205">
    <property type="entry name" value="GH28721P-RELATED"/>
    <property type="match status" value="1"/>
</dbReference>
<dbReference type="PANTHER" id="PTHR11567">
    <property type="entry name" value="ACID PHOSPHATASE-RELATED"/>
    <property type="match status" value="1"/>
</dbReference>
<dbReference type="OrthoDB" id="5821688at2759"/>
<dbReference type="InterPro" id="IPR029033">
    <property type="entry name" value="His_PPase_superfam"/>
</dbReference>
<dbReference type="Pfam" id="PF00328">
    <property type="entry name" value="His_Phos_2"/>
    <property type="match status" value="1"/>
</dbReference>
<proteinExistence type="inferred from homology"/>
<organism evidence="4">
    <name type="scientific">Neodiprion lecontei</name>
    <name type="common">Redheaded pine sawfly</name>
    <dbReference type="NCBI Taxonomy" id="441921"/>
    <lineage>
        <taxon>Eukaryota</taxon>
        <taxon>Metazoa</taxon>
        <taxon>Ecdysozoa</taxon>
        <taxon>Arthropoda</taxon>
        <taxon>Hexapoda</taxon>
        <taxon>Insecta</taxon>
        <taxon>Pterygota</taxon>
        <taxon>Neoptera</taxon>
        <taxon>Endopterygota</taxon>
        <taxon>Hymenoptera</taxon>
        <taxon>Tenthredinoidea</taxon>
        <taxon>Diprionidae</taxon>
        <taxon>Diprioninae</taxon>
        <taxon>Neodiprion</taxon>
    </lineage>
</organism>
<dbReference type="InterPro" id="IPR000560">
    <property type="entry name" value="His_Pase_clade-2"/>
</dbReference>
<sequence>MYSLHIASGVKDDCRKLINQFEECDTVRFQDFSTVWQSMKFSAIFTGRQSYAEMLEFCEEVLQIAKVFMLPPYRFKTQIGGLYLLYGLYYKLPCRKIKIRVTLSEWKEILELHNNIREGNHTDANYILSKMIYNDVFYHCAFHREYGLEKFLRVKEVQTNNQYSLLPTLRDMSEPDQILSKIETFSKIYHQAKSEISKGSEPTRALNMYDAKTAEKLIKKIKDVEYTRQHPISDTIDEEKMVCSRKSLKNTLEKGSQVFRTRPLPIILALVFVTLAIAGQSSDSSLRRTRNSEEDIDNDGGRSETLRLATVVFRHAERTPADTYPNDPHINDALAPYGWGQLTNPGKLQAYNEGLWLRKRYHKFLGGIFSPDLFYLQTTAVDRAKMSGLLTAAGLWKPEGPQIWKSNLLWQPVPLHYQPLDEDTLLLVRTSCPAYYHELETVKNATEFQTVLNANKDLFEQLTNLTGLTIANPDDVMSLYGTLRAEADLGLELPEWTKEYFPDRLIPLTLYSYLPLVQNDLLRRLKGGPFVKKIVNDMKSKVNGTEKRKFFMYTGHDSTITNLLGTLKVWEPQMPEYSIMTLIELHEDQGDWNVQIFLRNTTRQMPYPLAIPGCTTACPLDQFVQLLTPVMPIDWDVECRFDDPDYVAPTPLPP</sequence>
<protein>
    <submittedName>
        <fullName evidence="4">Prostatic acid phosphatase</fullName>
    </submittedName>
</protein>
<dbReference type="InParanoid" id="A0A6J0BIN6"/>
<dbReference type="InterPro" id="IPR033379">
    <property type="entry name" value="Acid_Pase_AS"/>
</dbReference>
<comment type="catalytic activity">
    <reaction evidence="1">
        <text>a phosphate monoester + H2O = an alcohol + phosphate</text>
        <dbReference type="Rhea" id="RHEA:15017"/>
        <dbReference type="ChEBI" id="CHEBI:15377"/>
        <dbReference type="ChEBI" id="CHEBI:30879"/>
        <dbReference type="ChEBI" id="CHEBI:43474"/>
        <dbReference type="ChEBI" id="CHEBI:67140"/>
        <dbReference type="EC" id="3.1.3.2"/>
    </reaction>
</comment>
<name>A0A6J0BIN6_NEOLC</name>
<dbReference type="CDD" id="cd07061">
    <property type="entry name" value="HP_HAP_like"/>
    <property type="match status" value="1"/>
</dbReference>
<dbReference type="InterPro" id="IPR019188">
    <property type="entry name" value="SNAPC1"/>
</dbReference>
<dbReference type="AlphaFoldDB" id="A0A6J0BIN6"/>
<comment type="similarity">
    <text evidence="2">Belongs to the histidine acid phosphatase family.</text>
</comment>
<dbReference type="SUPFAM" id="SSF53254">
    <property type="entry name" value="Phosphoglycerate mutase-like"/>
    <property type="match status" value="1"/>
</dbReference>
<evidence type="ECO:0000313" key="4">
    <source>
        <dbReference type="RefSeq" id="XP_015514346.2"/>
    </source>
</evidence>
<evidence type="ECO:0000256" key="1">
    <source>
        <dbReference type="ARBA" id="ARBA00000032"/>
    </source>
</evidence>
<evidence type="ECO:0000313" key="3">
    <source>
        <dbReference type="Proteomes" id="UP000829291"/>
    </source>
</evidence>
<keyword evidence="3" id="KW-1185">Reference proteome</keyword>
<evidence type="ECO:0000256" key="2">
    <source>
        <dbReference type="ARBA" id="ARBA00005375"/>
    </source>
</evidence>
<reference evidence="4" key="1">
    <citation type="submission" date="2025-08" db="UniProtKB">
        <authorList>
            <consortium name="RefSeq"/>
        </authorList>
    </citation>
    <scope>IDENTIFICATION</scope>
    <source>
        <tissue evidence="4">Thorax and Abdomen</tissue>
    </source>
</reference>
<dbReference type="RefSeq" id="XP_015514346.2">
    <property type="nucleotide sequence ID" value="XM_015658860.2"/>
</dbReference>
<dbReference type="GO" id="GO:0003993">
    <property type="term" value="F:acid phosphatase activity"/>
    <property type="evidence" value="ECO:0007669"/>
    <property type="project" value="UniProtKB-EC"/>
</dbReference>
<dbReference type="PROSITE" id="PS00778">
    <property type="entry name" value="HIS_ACID_PHOSPHAT_2"/>
    <property type="match status" value="1"/>
</dbReference>
<dbReference type="Gene3D" id="3.40.50.1240">
    <property type="entry name" value="Phosphoglycerate mutase-like"/>
    <property type="match status" value="1"/>
</dbReference>
<dbReference type="GeneID" id="107220312"/>
<dbReference type="Proteomes" id="UP000829291">
    <property type="component" value="Chromosome 4"/>
</dbReference>
<dbReference type="FunCoup" id="A0A6J0BIN6">
    <property type="interactions" value="16"/>
</dbReference>
<dbReference type="KEGG" id="nlo:107220312"/>
<accession>A0A6J0BIN6</accession>
<dbReference type="InterPro" id="IPR050645">
    <property type="entry name" value="Histidine_acid_phosphatase"/>
</dbReference>